<dbReference type="EMBL" id="NBSH01000001">
    <property type="protein sequence ID" value="ORX40718.1"/>
    <property type="molecule type" value="Genomic_DNA"/>
</dbReference>
<dbReference type="Gene3D" id="3.40.50.2000">
    <property type="entry name" value="Glycogen Phosphorylase B"/>
    <property type="match status" value="2"/>
</dbReference>
<comment type="similarity">
    <text evidence="1">Belongs to the UDP-glycosyltransferase family.</text>
</comment>
<dbReference type="STRING" id="4999.A0A1Y1URN7"/>
<keyword evidence="2" id="KW-0808">Transferase</keyword>
<dbReference type="InParanoid" id="A0A1Y1URN7"/>
<proteinExistence type="inferred from homology"/>
<keyword evidence="4" id="KW-1185">Reference proteome</keyword>
<gene>
    <name evidence="3" type="ORF">BD324DRAFT_611861</name>
</gene>
<dbReference type="PANTHER" id="PTHR48047:SF195">
    <property type="entry name" value="UDP-GLYCOSYLTRANSFERASE 82A1"/>
    <property type="match status" value="1"/>
</dbReference>
<sequence length="514" mass="57053">MSERHLVVVTGPGWGHVIPCVLIALKFAQRAPNLQVTLAAFPDTYSKLDEEMSRRHRETSLEVVSRVQWLEIKNELETDSRTPYEMFFLGLMVPSNQAGNTIGNRLKVPPSLVIYDTAVETIPTQSIVRGISNEFNIPYAPCLYLAPVLSAGSLRLNGKTEHGGRYESFFESLKENEDKGLSPSEAGRKAFAQMNGELLETPDLPPMYDYELHPGLYGRGFPARITPRVRAVLEARLSSDGFVTFGVEEIEPKSNELLRKTLAPMPLFAIGPQLDLQRWTEQSPKSRKGRSAAELGILEFLDKAQDSFGAKSTAYFCLGSQWWPEDRPELIQYLVETLLEAKPALPFLVSASAAGASLSEELRSRVEASGRGMIVSWAPQVAVLQHEAIRFFISHCGSGSTIEAIMAGVPIVAWPFTADQPMWATIICRVYSAGVQLYQVNSGMKGRPLAVGGIVHETEEAIKEEMTSTWSIMRSSKYDEMRGQISKLRDLLLESTERGETKKAMDSVVETYLS</sequence>
<dbReference type="GO" id="GO:0035251">
    <property type="term" value="F:UDP-glucosyltransferase activity"/>
    <property type="evidence" value="ECO:0007669"/>
    <property type="project" value="TreeGrafter"/>
</dbReference>
<evidence type="ECO:0000256" key="2">
    <source>
        <dbReference type="ARBA" id="ARBA00022679"/>
    </source>
</evidence>
<dbReference type="AlphaFoldDB" id="A0A1Y1URN7"/>
<evidence type="ECO:0000256" key="1">
    <source>
        <dbReference type="ARBA" id="ARBA00009995"/>
    </source>
</evidence>
<comment type="caution">
    <text evidence="3">The sequence shown here is derived from an EMBL/GenBank/DDBJ whole genome shotgun (WGS) entry which is preliminary data.</text>
</comment>
<organism evidence="3 4">
    <name type="scientific">Kockovaella imperatae</name>
    <dbReference type="NCBI Taxonomy" id="4999"/>
    <lineage>
        <taxon>Eukaryota</taxon>
        <taxon>Fungi</taxon>
        <taxon>Dikarya</taxon>
        <taxon>Basidiomycota</taxon>
        <taxon>Agaricomycotina</taxon>
        <taxon>Tremellomycetes</taxon>
        <taxon>Tremellales</taxon>
        <taxon>Cuniculitremaceae</taxon>
        <taxon>Kockovaella</taxon>
    </lineage>
</organism>
<name>A0A1Y1URN7_9TREE</name>
<dbReference type="Pfam" id="PF00201">
    <property type="entry name" value="UDPGT"/>
    <property type="match status" value="1"/>
</dbReference>
<protein>
    <recommendedName>
        <fullName evidence="5">Glycosyltransferase family 1 protein</fullName>
    </recommendedName>
</protein>
<dbReference type="OrthoDB" id="5835829at2759"/>
<dbReference type="InterPro" id="IPR002213">
    <property type="entry name" value="UDP_glucos_trans"/>
</dbReference>
<evidence type="ECO:0000313" key="4">
    <source>
        <dbReference type="Proteomes" id="UP000193218"/>
    </source>
</evidence>
<evidence type="ECO:0000313" key="3">
    <source>
        <dbReference type="EMBL" id="ORX40718.1"/>
    </source>
</evidence>
<dbReference type="Proteomes" id="UP000193218">
    <property type="component" value="Unassembled WGS sequence"/>
</dbReference>
<dbReference type="GeneID" id="33556128"/>
<evidence type="ECO:0008006" key="5">
    <source>
        <dbReference type="Google" id="ProtNLM"/>
    </source>
</evidence>
<dbReference type="RefSeq" id="XP_021874397.1">
    <property type="nucleotide sequence ID" value="XM_022014320.1"/>
</dbReference>
<accession>A0A1Y1URN7</accession>
<dbReference type="SUPFAM" id="SSF53756">
    <property type="entry name" value="UDP-Glycosyltransferase/glycogen phosphorylase"/>
    <property type="match status" value="1"/>
</dbReference>
<reference evidence="3 4" key="1">
    <citation type="submission" date="2017-03" db="EMBL/GenBank/DDBJ databases">
        <title>Widespread Adenine N6-methylation of Active Genes in Fungi.</title>
        <authorList>
            <consortium name="DOE Joint Genome Institute"/>
            <person name="Mondo S.J."/>
            <person name="Dannebaum R.O."/>
            <person name="Kuo R.C."/>
            <person name="Louie K.B."/>
            <person name="Bewick A.J."/>
            <person name="Labutti K."/>
            <person name="Haridas S."/>
            <person name="Kuo A."/>
            <person name="Salamov A."/>
            <person name="Ahrendt S.R."/>
            <person name="Lau R."/>
            <person name="Bowen B.P."/>
            <person name="Lipzen A."/>
            <person name="Sullivan W."/>
            <person name="Andreopoulos W.B."/>
            <person name="Clum A."/>
            <person name="Lindquist E."/>
            <person name="Daum C."/>
            <person name="Northen T.R."/>
            <person name="Ramamoorthy G."/>
            <person name="Schmitz R.J."/>
            <person name="Gryganskyi A."/>
            <person name="Culley D."/>
            <person name="Magnuson J."/>
            <person name="James T.Y."/>
            <person name="O'Malley M.A."/>
            <person name="Stajich J.E."/>
            <person name="Spatafora J.W."/>
            <person name="Visel A."/>
            <person name="Grigoriev I.V."/>
        </authorList>
    </citation>
    <scope>NUCLEOTIDE SEQUENCE [LARGE SCALE GENOMIC DNA]</scope>
    <source>
        <strain evidence="3 4">NRRL Y-17943</strain>
    </source>
</reference>
<dbReference type="CDD" id="cd03784">
    <property type="entry name" value="GT1_Gtf-like"/>
    <property type="match status" value="1"/>
</dbReference>
<dbReference type="PANTHER" id="PTHR48047">
    <property type="entry name" value="GLYCOSYLTRANSFERASE"/>
    <property type="match status" value="1"/>
</dbReference>